<reference evidence="3" key="1">
    <citation type="submission" date="2021-01" db="UniProtKB">
        <authorList>
            <consortium name="EnsemblMetazoa"/>
        </authorList>
    </citation>
    <scope>IDENTIFICATION</scope>
</reference>
<evidence type="ECO:0000256" key="1">
    <source>
        <dbReference type="ARBA" id="ARBA00007764"/>
    </source>
</evidence>
<dbReference type="GeneID" id="111246766"/>
<organism evidence="3 4">
    <name type="scientific">Varroa destructor</name>
    <name type="common">Honeybee mite</name>
    <dbReference type="NCBI Taxonomy" id="109461"/>
    <lineage>
        <taxon>Eukaryota</taxon>
        <taxon>Metazoa</taxon>
        <taxon>Ecdysozoa</taxon>
        <taxon>Arthropoda</taxon>
        <taxon>Chelicerata</taxon>
        <taxon>Arachnida</taxon>
        <taxon>Acari</taxon>
        <taxon>Parasitiformes</taxon>
        <taxon>Mesostigmata</taxon>
        <taxon>Gamasina</taxon>
        <taxon>Dermanyssoidea</taxon>
        <taxon>Varroidae</taxon>
        <taxon>Varroa</taxon>
    </lineage>
</organism>
<dbReference type="GO" id="GO:0005737">
    <property type="term" value="C:cytoplasm"/>
    <property type="evidence" value="ECO:0007669"/>
    <property type="project" value="TreeGrafter"/>
</dbReference>
<feature type="region of interest" description="Disordered" evidence="2">
    <location>
        <begin position="120"/>
        <end position="144"/>
    </location>
</feature>
<dbReference type="PANTHER" id="PTHR12232:SF15">
    <property type="entry name" value="SH3 DOMAIN-BINDING GLUTAMIC ACID-RICH PROTEIN HOMOLOG"/>
    <property type="match status" value="1"/>
</dbReference>
<comment type="similarity">
    <text evidence="1">Belongs to the SH3BGR family.</text>
</comment>
<feature type="compositionally biased region" description="Acidic residues" evidence="2">
    <location>
        <begin position="243"/>
        <end position="255"/>
    </location>
</feature>
<dbReference type="InterPro" id="IPR051033">
    <property type="entry name" value="SH3BGR"/>
</dbReference>
<dbReference type="InterPro" id="IPR036249">
    <property type="entry name" value="Thioredoxin-like_sf"/>
</dbReference>
<evidence type="ECO:0000313" key="3">
    <source>
        <dbReference type="EnsemblMetazoa" id="XP_022652658"/>
    </source>
</evidence>
<proteinExistence type="inferred from homology"/>
<dbReference type="Proteomes" id="UP000594260">
    <property type="component" value="Unplaced"/>
</dbReference>
<dbReference type="PANTHER" id="PTHR12232">
    <property type="entry name" value="SH3 DOMAIN-BINDING GLUTAMIC ACID-RICH-LIKE PROTEIN"/>
    <property type="match status" value="1"/>
</dbReference>
<dbReference type="PROSITE" id="PS51354">
    <property type="entry name" value="GLUTAREDOXIN_2"/>
    <property type="match status" value="1"/>
</dbReference>
<accession>A0A7M7JIC4</accession>
<protein>
    <submittedName>
        <fullName evidence="3">Uncharacterized protein</fullName>
    </submittedName>
</protein>
<dbReference type="OrthoDB" id="9932926at2759"/>
<dbReference type="InParanoid" id="A0A7M7JIC4"/>
<dbReference type="FunCoup" id="A0A7M7JIC4">
    <property type="interactions" value="329"/>
</dbReference>
<dbReference type="AlphaFoldDB" id="A0A7M7JIC4"/>
<feature type="region of interest" description="Disordered" evidence="2">
    <location>
        <begin position="186"/>
        <end position="206"/>
    </location>
</feature>
<sequence>MGQEADDSKTVITMYVSGISASKEVKKRQQRAAMILTSIRVKFEEVDITEPGREEERELMKKNCKNEEGQTLPPPHFFNGGEYCGSFEDFHAATESDRLPWFLKLDPAEFEFLYEKSRSASVEKGEGESNEVNGKQQGVDAKRVSKKLVGEDGVDVLETVVEKNELIGITEEVTVQNEDGTIEIRKNVLEGRDNEAEDEGEGEGEIVHTEEIVTEQPNGSYEVIRRTRRKIVKQGAPPPELVEGAEEVDEQAEDE</sequence>
<dbReference type="Gene3D" id="3.40.30.10">
    <property type="entry name" value="Glutaredoxin"/>
    <property type="match status" value="1"/>
</dbReference>
<dbReference type="RefSeq" id="XP_022652658.1">
    <property type="nucleotide sequence ID" value="XM_022796923.1"/>
</dbReference>
<feature type="compositionally biased region" description="Acidic residues" evidence="2">
    <location>
        <begin position="195"/>
        <end position="204"/>
    </location>
</feature>
<dbReference type="KEGG" id="vde:111246766"/>
<dbReference type="InterPro" id="IPR006993">
    <property type="entry name" value="Glut_rich_SH3-bd"/>
</dbReference>
<dbReference type="Pfam" id="PF04908">
    <property type="entry name" value="SH3BGR"/>
    <property type="match status" value="1"/>
</dbReference>
<evidence type="ECO:0000256" key="2">
    <source>
        <dbReference type="SAM" id="MobiDB-lite"/>
    </source>
</evidence>
<keyword evidence="4" id="KW-1185">Reference proteome</keyword>
<name>A0A7M7JIC4_VARDE</name>
<feature type="region of interest" description="Disordered" evidence="2">
    <location>
        <begin position="234"/>
        <end position="255"/>
    </location>
</feature>
<dbReference type="SUPFAM" id="SSF52833">
    <property type="entry name" value="Thioredoxin-like"/>
    <property type="match status" value="1"/>
</dbReference>
<evidence type="ECO:0000313" key="4">
    <source>
        <dbReference type="Proteomes" id="UP000594260"/>
    </source>
</evidence>
<dbReference type="EnsemblMetazoa" id="XM_022796923">
    <property type="protein sequence ID" value="XP_022652658"/>
    <property type="gene ID" value="LOC111246766"/>
</dbReference>